<comment type="subunit">
    <text evidence="7">Consists of a catalytic RNA component (M1 or rnpB) and a protein subunit.</text>
</comment>
<dbReference type="InterPro" id="IPR000100">
    <property type="entry name" value="RNase_P"/>
</dbReference>
<dbReference type="AlphaFoldDB" id="A0A243Q704"/>
<keyword evidence="5 7" id="KW-0378">Hydrolase</keyword>
<sequence length="143" mass="15330">MTAPLHRISRGSDFSRTLKSGARVNSRDFVVHLAMVSPNWPDPRGLRQDVAMCGGPWLGLVVSKSVGNAVTRHLVARRLRAAFAGASNLLPDETYVVVRARRSAADRSSDELADQLRDAFTSKRVAALAADVAVAAPGAVPER</sequence>
<protein>
    <recommendedName>
        <fullName evidence="7 8">Ribonuclease P protein component</fullName>
        <shortName evidence="7">RNase P protein</shortName>
        <shortName evidence="7">RNaseP protein</shortName>
        <ecNumber evidence="7 8">3.1.26.5</ecNumber>
    </recommendedName>
    <alternativeName>
        <fullName evidence="7">Protein C5</fullName>
    </alternativeName>
</protein>
<comment type="function">
    <text evidence="1 7">RNaseP catalyzes the removal of the 5'-leader sequence from pre-tRNA to produce the mature 5'-terminus. It can also cleave other RNA substrates such as 4.5S RNA. The protein component plays an auxiliary but essential role in vivo by binding to the 5'-leader sequence and broadening the substrate specificity of the ribozyme.</text>
</comment>
<accession>A0A243Q704</accession>
<organism evidence="9 10">
    <name type="scientific">Gordonia lacunae</name>
    <dbReference type="NCBI Taxonomy" id="417102"/>
    <lineage>
        <taxon>Bacteria</taxon>
        <taxon>Bacillati</taxon>
        <taxon>Actinomycetota</taxon>
        <taxon>Actinomycetes</taxon>
        <taxon>Mycobacteriales</taxon>
        <taxon>Gordoniaceae</taxon>
        <taxon>Gordonia</taxon>
    </lineage>
</organism>
<dbReference type="EMBL" id="NGFO01000025">
    <property type="protein sequence ID" value="OUC77050.1"/>
    <property type="molecule type" value="Genomic_DNA"/>
</dbReference>
<dbReference type="GO" id="GO:0000049">
    <property type="term" value="F:tRNA binding"/>
    <property type="evidence" value="ECO:0007669"/>
    <property type="project" value="UniProtKB-UniRule"/>
</dbReference>
<evidence type="ECO:0000313" key="9">
    <source>
        <dbReference type="EMBL" id="OUC77050.1"/>
    </source>
</evidence>
<reference evidence="9 10" key="1">
    <citation type="submission" date="2017-05" db="EMBL/GenBank/DDBJ databases">
        <title>Biotechnological potential of actinobacteria isolated from South African environments.</title>
        <authorList>
            <person name="Le Roes-Hill M."/>
            <person name="Prins A."/>
            <person name="Durrell K.A."/>
        </authorList>
    </citation>
    <scope>NUCLEOTIDE SEQUENCE [LARGE SCALE GENOMIC DNA]</scope>
    <source>
        <strain evidence="9">BS2</strain>
    </source>
</reference>
<evidence type="ECO:0000256" key="1">
    <source>
        <dbReference type="ARBA" id="ARBA00002663"/>
    </source>
</evidence>
<dbReference type="Pfam" id="PF00825">
    <property type="entry name" value="Ribonuclease_P"/>
    <property type="match status" value="1"/>
</dbReference>
<dbReference type="GO" id="GO:0004526">
    <property type="term" value="F:ribonuclease P activity"/>
    <property type="evidence" value="ECO:0007669"/>
    <property type="project" value="UniProtKB-UniRule"/>
</dbReference>
<gene>
    <name evidence="7" type="primary">rnpA</name>
    <name evidence="9" type="ORF">CA982_19205</name>
</gene>
<dbReference type="Gene3D" id="3.30.230.10">
    <property type="match status" value="1"/>
</dbReference>
<dbReference type="PANTHER" id="PTHR33992:SF1">
    <property type="entry name" value="RIBONUCLEASE P PROTEIN COMPONENT"/>
    <property type="match status" value="1"/>
</dbReference>
<evidence type="ECO:0000256" key="7">
    <source>
        <dbReference type="HAMAP-Rule" id="MF_00227"/>
    </source>
</evidence>
<dbReference type="RefSeq" id="WP_086536907.1">
    <property type="nucleotide sequence ID" value="NZ_NGFO01000025.1"/>
</dbReference>
<evidence type="ECO:0000256" key="5">
    <source>
        <dbReference type="ARBA" id="ARBA00022801"/>
    </source>
</evidence>
<dbReference type="EC" id="3.1.26.5" evidence="7 8"/>
<comment type="caution">
    <text evidence="9">The sequence shown here is derived from an EMBL/GenBank/DDBJ whole genome shotgun (WGS) entry which is preliminary data.</text>
</comment>
<dbReference type="OrthoDB" id="196964at2"/>
<dbReference type="PANTHER" id="PTHR33992">
    <property type="entry name" value="RIBONUCLEASE P PROTEIN COMPONENT"/>
    <property type="match status" value="1"/>
</dbReference>
<dbReference type="PROSITE" id="PS00648">
    <property type="entry name" value="RIBONUCLEASE_P"/>
    <property type="match status" value="1"/>
</dbReference>
<comment type="catalytic activity">
    <reaction evidence="7">
        <text>Endonucleolytic cleavage of RNA, removing 5'-extranucleotides from tRNA precursor.</text>
        <dbReference type="EC" id="3.1.26.5"/>
    </reaction>
</comment>
<dbReference type="InterPro" id="IPR020568">
    <property type="entry name" value="Ribosomal_Su5_D2-typ_SF"/>
</dbReference>
<keyword evidence="10" id="KW-1185">Reference proteome</keyword>
<dbReference type="STRING" id="417102.CA982_19205"/>
<dbReference type="InterPro" id="IPR014721">
    <property type="entry name" value="Ribsml_uS5_D2-typ_fold_subgr"/>
</dbReference>
<evidence type="ECO:0000256" key="3">
    <source>
        <dbReference type="ARBA" id="ARBA00022722"/>
    </source>
</evidence>
<name>A0A243Q704_9ACTN</name>
<keyword evidence="6 7" id="KW-0694">RNA-binding</keyword>
<proteinExistence type="inferred from homology"/>
<evidence type="ECO:0000256" key="2">
    <source>
        <dbReference type="ARBA" id="ARBA00022694"/>
    </source>
</evidence>
<evidence type="ECO:0000256" key="4">
    <source>
        <dbReference type="ARBA" id="ARBA00022759"/>
    </source>
</evidence>
<dbReference type="GO" id="GO:0042781">
    <property type="term" value="F:3'-tRNA processing endoribonuclease activity"/>
    <property type="evidence" value="ECO:0007669"/>
    <property type="project" value="TreeGrafter"/>
</dbReference>
<keyword evidence="3 7" id="KW-0540">Nuclease</keyword>
<evidence type="ECO:0000256" key="8">
    <source>
        <dbReference type="NCBIfam" id="TIGR00188"/>
    </source>
</evidence>
<evidence type="ECO:0000313" key="10">
    <source>
        <dbReference type="Proteomes" id="UP000194632"/>
    </source>
</evidence>
<comment type="similarity">
    <text evidence="7">Belongs to the RnpA family.</text>
</comment>
<dbReference type="InterPro" id="IPR020539">
    <property type="entry name" value="RNase_P_CS"/>
</dbReference>
<dbReference type="GO" id="GO:0001682">
    <property type="term" value="P:tRNA 5'-leader removal"/>
    <property type="evidence" value="ECO:0007669"/>
    <property type="project" value="UniProtKB-UniRule"/>
</dbReference>
<dbReference type="NCBIfam" id="TIGR00188">
    <property type="entry name" value="rnpA"/>
    <property type="match status" value="1"/>
</dbReference>
<keyword evidence="2 7" id="KW-0819">tRNA processing</keyword>
<dbReference type="HAMAP" id="MF_00227">
    <property type="entry name" value="RNase_P"/>
    <property type="match status" value="1"/>
</dbReference>
<evidence type="ECO:0000256" key="6">
    <source>
        <dbReference type="ARBA" id="ARBA00022884"/>
    </source>
</evidence>
<dbReference type="SUPFAM" id="SSF54211">
    <property type="entry name" value="Ribosomal protein S5 domain 2-like"/>
    <property type="match status" value="1"/>
</dbReference>
<dbReference type="Proteomes" id="UP000194632">
    <property type="component" value="Unassembled WGS sequence"/>
</dbReference>
<dbReference type="GO" id="GO:0030677">
    <property type="term" value="C:ribonuclease P complex"/>
    <property type="evidence" value="ECO:0007669"/>
    <property type="project" value="TreeGrafter"/>
</dbReference>
<keyword evidence="4 7" id="KW-0255">Endonuclease</keyword>